<sequence length="429" mass="46752">MTEAVRRAGSTPTPAPTSVMPSARRLDIDRIRADFPILGETVNGKPLVYLDNAASAQKPVPVIEAMDHYYRTSHSNVHRGAHTLGDRATVAFESARETVRAFINAASTREIIWTRGTTEAINIVANGLASMLKPGDQILVTHMEHHANIVPWQMVCERTGAELRVVAVTDEGELDRQSFSEQLTDRTRVLAMAHVSNVLGTINPVREMVAKARAQGVITVIDGAQAVPHLKVDVRKLDCDFYAFSSHKLLGPTGIGVLYGRESILEQLPPFQGGGEMIERVTFEKTTWAALPHRFEAGTPAIAEAIGLEAAIQYFDGLGREAVEAAEQALLQRANELVETVPGMTVMGTAPHKVPVLSFQIQGLHSSDIGTLLDQQGIAIRTGNHCAMPLMERFGESGSARASFAFYNTLEEVDQLFRALTKLQRLFAG</sequence>
<dbReference type="PANTHER" id="PTHR43586:SF8">
    <property type="entry name" value="CYSTEINE DESULFURASE 1, CHLOROPLASTIC"/>
    <property type="match status" value="1"/>
</dbReference>
<name>A0A1M5TMX6_9GAMM</name>
<dbReference type="GO" id="GO:0016829">
    <property type="term" value="F:lyase activity"/>
    <property type="evidence" value="ECO:0007669"/>
    <property type="project" value="UniProtKB-KW"/>
</dbReference>
<dbReference type="RefSeq" id="WP_073303410.1">
    <property type="nucleotide sequence ID" value="NZ_FQXA01000008.1"/>
</dbReference>
<dbReference type="Gene3D" id="3.40.640.10">
    <property type="entry name" value="Type I PLP-dependent aspartate aminotransferase-like (Major domain)"/>
    <property type="match status" value="1"/>
</dbReference>
<keyword evidence="11" id="KW-0456">Lyase</keyword>
<proteinExistence type="inferred from homology"/>
<dbReference type="PANTHER" id="PTHR43586">
    <property type="entry name" value="CYSTEINE DESULFURASE"/>
    <property type="match status" value="1"/>
</dbReference>
<dbReference type="InterPro" id="IPR015421">
    <property type="entry name" value="PyrdxlP-dep_Trfase_major"/>
</dbReference>
<dbReference type="Proteomes" id="UP000184000">
    <property type="component" value="Unassembled WGS sequence"/>
</dbReference>
<evidence type="ECO:0000256" key="2">
    <source>
        <dbReference type="ARBA" id="ARBA00010447"/>
    </source>
</evidence>
<accession>A0A1M5TMX6</accession>
<gene>
    <name evidence="11" type="ORF">SAMN02744645_4004</name>
</gene>
<keyword evidence="4 8" id="KW-0808">Transferase</keyword>
<evidence type="ECO:0000313" key="11">
    <source>
        <dbReference type="EMBL" id="SHH52127.1"/>
    </source>
</evidence>
<evidence type="ECO:0000256" key="9">
    <source>
        <dbReference type="SAM" id="MobiDB-lite"/>
    </source>
</evidence>
<dbReference type="InterPro" id="IPR015422">
    <property type="entry name" value="PyrdxlP-dep_Trfase_small"/>
</dbReference>
<evidence type="ECO:0000256" key="8">
    <source>
        <dbReference type="RuleBase" id="RU004506"/>
    </source>
</evidence>
<dbReference type="CDD" id="cd06453">
    <property type="entry name" value="SufS_like"/>
    <property type="match status" value="1"/>
</dbReference>
<comment type="catalytic activity">
    <reaction evidence="6 8">
        <text>(sulfur carrier)-H + L-cysteine = (sulfur carrier)-SH + L-alanine</text>
        <dbReference type="Rhea" id="RHEA:43892"/>
        <dbReference type="Rhea" id="RHEA-COMP:14737"/>
        <dbReference type="Rhea" id="RHEA-COMP:14739"/>
        <dbReference type="ChEBI" id="CHEBI:29917"/>
        <dbReference type="ChEBI" id="CHEBI:35235"/>
        <dbReference type="ChEBI" id="CHEBI:57972"/>
        <dbReference type="ChEBI" id="CHEBI:64428"/>
        <dbReference type="EC" id="2.8.1.7"/>
    </reaction>
</comment>
<dbReference type="NCBIfam" id="TIGR01979">
    <property type="entry name" value="sufS"/>
    <property type="match status" value="1"/>
</dbReference>
<dbReference type="InterPro" id="IPR000192">
    <property type="entry name" value="Aminotrans_V_dom"/>
</dbReference>
<dbReference type="GO" id="GO:0031071">
    <property type="term" value="F:cysteine desulfurase activity"/>
    <property type="evidence" value="ECO:0007669"/>
    <property type="project" value="UniProtKB-UniRule"/>
</dbReference>
<evidence type="ECO:0000256" key="4">
    <source>
        <dbReference type="ARBA" id="ARBA00022679"/>
    </source>
</evidence>
<comment type="function">
    <text evidence="8">Catalyzes the removal of elemental sulfur and selenium atoms from L-cysteine, L-cystine, L-selenocysteine, and L-selenocystine to produce L-alanine.</text>
</comment>
<feature type="region of interest" description="Disordered" evidence="9">
    <location>
        <begin position="1"/>
        <end position="20"/>
    </location>
</feature>
<dbReference type="EMBL" id="FQXA01000008">
    <property type="protein sequence ID" value="SHH52127.1"/>
    <property type="molecule type" value="Genomic_DNA"/>
</dbReference>
<dbReference type="InterPro" id="IPR020578">
    <property type="entry name" value="Aminotrans_V_PyrdxlP_BS"/>
</dbReference>
<dbReference type="GeneID" id="98636427"/>
<dbReference type="GO" id="GO:0030170">
    <property type="term" value="F:pyridoxal phosphate binding"/>
    <property type="evidence" value="ECO:0007669"/>
    <property type="project" value="UniProtKB-UniRule"/>
</dbReference>
<evidence type="ECO:0000256" key="3">
    <source>
        <dbReference type="ARBA" id="ARBA00012239"/>
    </source>
</evidence>
<evidence type="ECO:0000256" key="6">
    <source>
        <dbReference type="ARBA" id="ARBA00050776"/>
    </source>
</evidence>
<dbReference type="Pfam" id="PF00266">
    <property type="entry name" value="Aminotran_5"/>
    <property type="match status" value="1"/>
</dbReference>
<evidence type="ECO:0000313" key="12">
    <source>
        <dbReference type="Proteomes" id="UP000184000"/>
    </source>
</evidence>
<dbReference type="Gene3D" id="3.90.1150.10">
    <property type="entry name" value="Aspartate Aminotransferase, domain 1"/>
    <property type="match status" value="1"/>
</dbReference>
<keyword evidence="5 8" id="KW-0663">Pyridoxal phosphate</keyword>
<dbReference type="EC" id="2.8.1.7" evidence="3 8"/>
<dbReference type="SUPFAM" id="SSF53383">
    <property type="entry name" value="PLP-dependent transferases"/>
    <property type="match status" value="1"/>
</dbReference>
<evidence type="ECO:0000256" key="5">
    <source>
        <dbReference type="ARBA" id="ARBA00022898"/>
    </source>
</evidence>
<feature type="domain" description="Aminotransferase class V" evidence="10">
    <location>
        <begin position="48"/>
        <end position="416"/>
    </location>
</feature>
<evidence type="ECO:0000256" key="7">
    <source>
        <dbReference type="RuleBase" id="RU004504"/>
    </source>
</evidence>
<comment type="similarity">
    <text evidence="2 8">Belongs to the class-V pyridoxal-phosphate-dependent aminotransferase family. Csd subfamily.</text>
</comment>
<dbReference type="InterPro" id="IPR015424">
    <property type="entry name" value="PyrdxlP-dep_Trfase"/>
</dbReference>
<dbReference type="PROSITE" id="PS00595">
    <property type="entry name" value="AA_TRANSFER_CLASS_5"/>
    <property type="match status" value="1"/>
</dbReference>
<evidence type="ECO:0000259" key="10">
    <source>
        <dbReference type="Pfam" id="PF00266"/>
    </source>
</evidence>
<comment type="cofactor">
    <cofactor evidence="1 7">
        <name>pyridoxal 5'-phosphate</name>
        <dbReference type="ChEBI" id="CHEBI:597326"/>
    </cofactor>
</comment>
<organism evidence="11 12">
    <name type="scientific">Stutzerimonas xanthomarina DSM 18231</name>
    <dbReference type="NCBI Taxonomy" id="1403346"/>
    <lineage>
        <taxon>Bacteria</taxon>
        <taxon>Pseudomonadati</taxon>
        <taxon>Pseudomonadota</taxon>
        <taxon>Gammaproteobacteria</taxon>
        <taxon>Pseudomonadales</taxon>
        <taxon>Pseudomonadaceae</taxon>
        <taxon>Stutzerimonas</taxon>
    </lineage>
</organism>
<reference evidence="11 12" key="1">
    <citation type="submission" date="2016-11" db="EMBL/GenBank/DDBJ databases">
        <authorList>
            <person name="Jaros S."/>
            <person name="Januszkiewicz K."/>
            <person name="Wedrychowicz H."/>
        </authorList>
    </citation>
    <scope>NUCLEOTIDE SEQUENCE [LARGE SCALE GENOMIC DNA]</scope>
    <source>
        <strain evidence="11 12">DSM 18231</strain>
    </source>
</reference>
<evidence type="ECO:0000256" key="1">
    <source>
        <dbReference type="ARBA" id="ARBA00001933"/>
    </source>
</evidence>
<protein>
    <recommendedName>
        <fullName evidence="3 8">Cysteine desulfurase</fullName>
        <ecNumber evidence="3 8">2.8.1.7</ecNumber>
    </recommendedName>
</protein>
<dbReference type="GO" id="GO:0006534">
    <property type="term" value="P:cysteine metabolic process"/>
    <property type="evidence" value="ECO:0007669"/>
    <property type="project" value="UniProtKB-UniRule"/>
</dbReference>
<dbReference type="AlphaFoldDB" id="A0A1M5TMX6"/>
<dbReference type="InterPro" id="IPR010970">
    <property type="entry name" value="Cys_dSase_SufS"/>
</dbReference>